<dbReference type="AlphaFoldDB" id="A0A9P5E501"/>
<dbReference type="PANTHER" id="PTHR43101">
    <property type="entry name" value="BETA-FRUCTOSIDASE"/>
    <property type="match status" value="1"/>
</dbReference>
<feature type="transmembrane region" description="Helical" evidence="5">
    <location>
        <begin position="725"/>
        <end position="748"/>
    </location>
</feature>
<feature type="chain" id="PRO_5040155884" description="beta-fructofuranosidase" evidence="6">
    <location>
        <begin position="17"/>
        <end position="906"/>
    </location>
</feature>
<keyword evidence="10" id="KW-1185">Reference proteome</keyword>
<evidence type="ECO:0000256" key="5">
    <source>
        <dbReference type="SAM" id="Phobius"/>
    </source>
</evidence>
<dbReference type="InterPro" id="IPR013148">
    <property type="entry name" value="Glyco_hydro_32_N"/>
</dbReference>
<proteinExistence type="inferred from homology"/>
<keyword evidence="4" id="KW-0326">Glycosidase</keyword>
<dbReference type="SMART" id="SM00640">
    <property type="entry name" value="Glyco_32"/>
    <property type="match status" value="1"/>
</dbReference>
<keyword evidence="3 9" id="KW-0378">Hydrolase</keyword>
<name>A0A9P5E501_9HYPO</name>
<dbReference type="Proteomes" id="UP000730481">
    <property type="component" value="Unassembled WGS sequence"/>
</dbReference>
<evidence type="ECO:0000259" key="8">
    <source>
        <dbReference type="Pfam" id="PF08244"/>
    </source>
</evidence>
<feature type="transmembrane region" description="Helical" evidence="5">
    <location>
        <begin position="702"/>
        <end position="719"/>
    </location>
</feature>
<evidence type="ECO:0000256" key="1">
    <source>
        <dbReference type="ARBA" id="ARBA00009902"/>
    </source>
</evidence>
<keyword evidence="5" id="KW-1133">Transmembrane helix</keyword>
<dbReference type="Pfam" id="PF00251">
    <property type="entry name" value="Glyco_hydro_32N"/>
    <property type="match status" value="1"/>
</dbReference>
<dbReference type="InterPro" id="IPR001362">
    <property type="entry name" value="Glyco_hydro_32"/>
</dbReference>
<dbReference type="InterPro" id="IPR013320">
    <property type="entry name" value="ConA-like_dom_sf"/>
</dbReference>
<dbReference type="SUPFAM" id="SSF49899">
    <property type="entry name" value="Concanavalin A-like lectins/glucanases"/>
    <property type="match status" value="1"/>
</dbReference>
<feature type="transmembrane region" description="Helical" evidence="5">
    <location>
        <begin position="760"/>
        <end position="781"/>
    </location>
</feature>
<gene>
    <name evidence="9" type="ORF">FBEOM_485</name>
</gene>
<reference evidence="9" key="1">
    <citation type="journal article" date="2017" name="Mycologia">
        <title>Fusarium algeriense, sp. nov., a novel toxigenic crown rot pathogen of durum wheat from Algeria is nested in the Fusarium burgessii species complex.</title>
        <authorList>
            <person name="Laraba I."/>
            <person name="Keddad A."/>
            <person name="Boureghda H."/>
            <person name="Abdallah N."/>
            <person name="Vaughan M.M."/>
            <person name="Proctor R.H."/>
            <person name="Busman M."/>
            <person name="O'Donnell K."/>
        </authorList>
    </citation>
    <scope>NUCLEOTIDE SEQUENCE</scope>
    <source>
        <strain evidence="9">NRRL 25174</strain>
    </source>
</reference>
<dbReference type="Gene3D" id="2.115.10.20">
    <property type="entry name" value="Glycosyl hydrolase domain, family 43"/>
    <property type="match status" value="1"/>
</dbReference>
<protein>
    <recommendedName>
        <fullName evidence="2">beta-fructofuranosidase</fullName>
        <ecNumber evidence="2">3.2.1.26</ecNumber>
    </recommendedName>
</protein>
<dbReference type="Pfam" id="PF08244">
    <property type="entry name" value="Glyco_hydro_32C"/>
    <property type="match status" value="1"/>
</dbReference>
<dbReference type="OrthoDB" id="202537at2759"/>
<comment type="caution">
    <text evidence="9">The sequence shown here is derived from an EMBL/GenBank/DDBJ whole genome shotgun (WGS) entry which is preliminary data.</text>
</comment>
<organism evidence="9 10">
    <name type="scientific">Fusarium beomiforme</name>
    <dbReference type="NCBI Taxonomy" id="44412"/>
    <lineage>
        <taxon>Eukaryota</taxon>
        <taxon>Fungi</taxon>
        <taxon>Dikarya</taxon>
        <taxon>Ascomycota</taxon>
        <taxon>Pezizomycotina</taxon>
        <taxon>Sordariomycetes</taxon>
        <taxon>Hypocreomycetidae</taxon>
        <taxon>Hypocreales</taxon>
        <taxon>Nectriaceae</taxon>
        <taxon>Fusarium</taxon>
        <taxon>Fusarium burgessii species complex</taxon>
    </lineage>
</organism>
<dbReference type="Gene3D" id="2.60.120.560">
    <property type="entry name" value="Exo-inulinase, domain 1"/>
    <property type="match status" value="1"/>
</dbReference>
<feature type="domain" description="Glycosyl hydrolase family 32 N-terminal" evidence="7">
    <location>
        <begin position="220"/>
        <end position="509"/>
    </location>
</feature>
<feature type="transmembrane region" description="Helical" evidence="5">
    <location>
        <begin position="836"/>
        <end position="861"/>
    </location>
</feature>
<dbReference type="EC" id="3.2.1.26" evidence="2"/>
<evidence type="ECO:0000256" key="4">
    <source>
        <dbReference type="ARBA" id="ARBA00023295"/>
    </source>
</evidence>
<dbReference type="GO" id="GO:0004564">
    <property type="term" value="F:beta-fructofuranosidase activity"/>
    <property type="evidence" value="ECO:0007669"/>
    <property type="project" value="UniProtKB-EC"/>
</dbReference>
<dbReference type="PANTHER" id="PTHR43101:SF1">
    <property type="entry name" value="BETA-FRUCTOSIDASE"/>
    <property type="match status" value="1"/>
</dbReference>
<reference evidence="9" key="2">
    <citation type="submission" date="2020-02" db="EMBL/GenBank/DDBJ databases">
        <title>Identification and distribution of gene clusters putatively required for synthesis of sphingolipid metabolism inhibitors in phylogenetically diverse species of the filamentous fungus Fusarium.</title>
        <authorList>
            <person name="Kim H.-S."/>
            <person name="Busman M."/>
            <person name="Brown D.W."/>
            <person name="Divon H."/>
            <person name="Uhlig S."/>
            <person name="Proctor R.H."/>
        </authorList>
    </citation>
    <scope>NUCLEOTIDE SEQUENCE</scope>
    <source>
        <strain evidence="9">NRRL 25174</strain>
    </source>
</reference>
<evidence type="ECO:0000256" key="2">
    <source>
        <dbReference type="ARBA" id="ARBA00012758"/>
    </source>
</evidence>
<keyword evidence="5" id="KW-0812">Transmembrane</keyword>
<dbReference type="InterPro" id="IPR051214">
    <property type="entry name" value="GH32_Enzymes"/>
</dbReference>
<dbReference type="SUPFAM" id="SSF75005">
    <property type="entry name" value="Arabinanase/levansucrase/invertase"/>
    <property type="match status" value="1"/>
</dbReference>
<evidence type="ECO:0000313" key="9">
    <source>
        <dbReference type="EMBL" id="KAF4345535.1"/>
    </source>
</evidence>
<evidence type="ECO:0000259" key="7">
    <source>
        <dbReference type="Pfam" id="PF00251"/>
    </source>
</evidence>
<dbReference type="EMBL" id="PVQB02000025">
    <property type="protein sequence ID" value="KAF4345535.1"/>
    <property type="molecule type" value="Genomic_DNA"/>
</dbReference>
<dbReference type="InterPro" id="IPR023296">
    <property type="entry name" value="Glyco_hydro_beta-prop_sf"/>
</dbReference>
<dbReference type="InterPro" id="IPR013189">
    <property type="entry name" value="Glyco_hydro_32_C"/>
</dbReference>
<sequence length="906" mass="100631">MIYSTLLTLTATVVTGASLPRLKNCHVKSYPGPENPSFEAGDLKGWKVVSGTAFGLDSISSDVSYWDGPFHQDGKNFLLGTKQAGEDAVGELKSSTFRASSVLSFLIGGGYDPDHLYVALVRESDGKILLKQTAMNDEALIRIIWDTSKWQGQKVHILLHDSSTANSWGHINLDDIRVGCHALGDGKDLSFNILGQANQAPESSNACSSYAADPVRPQYHYTPYQGWINDPAGLSEFHGSHHLFSQYYPDAPLWGPMHWAHAKSNDAVHWRNQPVALYPAKSSNPSDDSGRFTGSGVVDKKKNELRLFLTDYINLAYHPDAVQESVITASSKNEIKFDLAQKPVIAGPPKGEDAFFRDPKVFYDPIDKNWKMVIGATNGESGQAQLYESENLDSWSHVGVLYAGDGSTGKLWECPNFFPLEDKWVLFYGGNSVGWYEIGTYNGTAFKSEKRGLLDAGPSSYAMQWYQDEAGRDLAITWMGNWPTPKWPSRVNGWAGQQSITRELFIRKDGGLGHRPIEELKTLASGPVKKFGATRITDKGLHVGSSKSARLTLVVDLASSDATSFAISLFESTAESVILTFDKGDASLTLDTTNAGYGQPGKWKASVDATDEGKLSLDIFLDRSVLEIFTGDGTVFSAAVFPRYQESQDISIVASGVPEAWPSSPAKLTLEAWSQGCMIGALIIMIGITLANMRRGVMLHKLILAELLLAMPNGFFTFFDPPTWGWYLSSTAIFLIISWNLHNVVAWMKNKPFLSKRNNAIYIGTIILVQPYWVLEIYANFTYFNTPNNHLFASTRPLEAVCRDPWWIFTAINLFWNIKFRYEFTPLELIRISPRFGLLLLSMSLSIIFITVDILSVTPVIRIGYINPFWKFAFIFKCFTDTIVLDDFKTALDKLKSGTKAKRNGF</sequence>
<evidence type="ECO:0000256" key="3">
    <source>
        <dbReference type="ARBA" id="ARBA00022801"/>
    </source>
</evidence>
<feature type="domain" description="Glycosyl hydrolase family 32 C-terminal" evidence="8">
    <location>
        <begin position="521"/>
        <end position="656"/>
    </location>
</feature>
<dbReference type="CDD" id="cd08996">
    <property type="entry name" value="GH32_FFase"/>
    <property type="match status" value="1"/>
</dbReference>
<keyword evidence="6" id="KW-0732">Signal</keyword>
<evidence type="ECO:0000313" key="10">
    <source>
        <dbReference type="Proteomes" id="UP000730481"/>
    </source>
</evidence>
<comment type="similarity">
    <text evidence="1">Belongs to the glycosyl hydrolase 32 family.</text>
</comment>
<feature type="transmembrane region" description="Helical" evidence="5">
    <location>
        <begin position="672"/>
        <end position="690"/>
    </location>
</feature>
<dbReference type="GO" id="GO:0005975">
    <property type="term" value="P:carbohydrate metabolic process"/>
    <property type="evidence" value="ECO:0007669"/>
    <property type="project" value="InterPro"/>
</dbReference>
<accession>A0A9P5E501</accession>
<feature type="signal peptide" evidence="6">
    <location>
        <begin position="1"/>
        <end position="16"/>
    </location>
</feature>
<keyword evidence="5" id="KW-0472">Membrane</keyword>
<evidence type="ECO:0000256" key="6">
    <source>
        <dbReference type="SAM" id="SignalP"/>
    </source>
</evidence>